<dbReference type="SUPFAM" id="SSF50494">
    <property type="entry name" value="Trypsin-like serine proteases"/>
    <property type="match status" value="1"/>
</dbReference>
<dbReference type="OrthoDB" id="4536940at2"/>
<dbReference type="InterPro" id="IPR009003">
    <property type="entry name" value="Peptidase_S1_PA"/>
</dbReference>
<name>A0A7T4JUW8_9CORY</name>
<sequence>MRLVSTLARVSLAAVSLIATSAFAVVPTATAEPLQEENLLNYEWKYDIGSQIMALKQGGVLHRAPNSFFNAPDIPQEARDAEARGRALFGPGTPIFVHAFDGTPQNLCTLGIVGFDAKGRGIGITAAHCGQFGQKVSSADAQSIAPMGTIVGGNKARDYSVIVFDTKKAELSRTYDGVTVNSLSGRANDGERICKKGVGTGMTCGLNLITSESVSFSQVCATRGDSGAPILRGDQLVGFMSGGMDIAPGIDTSCRTPLQGFLHSPSIVTTSEQVLADLNEHEDYPGYGLRLP</sequence>
<dbReference type="GeneID" id="92759477"/>
<protein>
    <recommendedName>
        <fullName evidence="5">Trypsin</fullName>
    </recommendedName>
</protein>
<reference evidence="2 4" key="1">
    <citation type="submission" date="2020-12" db="EMBL/GenBank/DDBJ databases">
        <title>FDA dAtabase for Regulatory Grade micrObial Sequences (FDA-ARGOS): Supporting development and validation of Infectious Disease Dx tests.</title>
        <authorList>
            <person name="Sproer C."/>
            <person name="Gronow S."/>
            <person name="Severitt S."/>
            <person name="Schroder I."/>
            <person name="Tallon L."/>
            <person name="Sadzewicz L."/>
            <person name="Zhao X."/>
            <person name="Boylan J."/>
            <person name="Ott S."/>
            <person name="Bowen H."/>
            <person name="Vavikolanu K."/>
            <person name="Mehta A."/>
            <person name="Aluvathingal J."/>
            <person name="Nadendla S."/>
            <person name="Lowell S."/>
            <person name="Myers T."/>
            <person name="Yan Y."/>
            <person name="Sichtig H."/>
        </authorList>
    </citation>
    <scope>NUCLEOTIDE SEQUENCE [LARGE SCALE GENOMIC DNA]</scope>
    <source>
        <strain evidence="2 4">FDAARGOS_1053</strain>
        <strain evidence="3">FDAARGOS_1191</strain>
    </source>
</reference>
<organism evidence="2 4">
    <name type="scientific">Corynebacterium glucuronolyticum</name>
    <dbReference type="NCBI Taxonomy" id="39791"/>
    <lineage>
        <taxon>Bacteria</taxon>
        <taxon>Bacillati</taxon>
        <taxon>Actinomycetota</taxon>
        <taxon>Actinomycetes</taxon>
        <taxon>Mycobacteriales</taxon>
        <taxon>Corynebacteriaceae</taxon>
        <taxon>Corynebacterium</taxon>
    </lineage>
</organism>
<dbReference type="Proteomes" id="UP000617681">
    <property type="component" value="Chromosome"/>
</dbReference>
<evidence type="ECO:0008006" key="5">
    <source>
        <dbReference type="Google" id="ProtNLM"/>
    </source>
</evidence>
<evidence type="ECO:0000313" key="4">
    <source>
        <dbReference type="Proteomes" id="UP000596145"/>
    </source>
</evidence>
<gene>
    <name evidence="2" type="ORF">I6I10_12520</name>
    <name evidence="3" type="ORF">I6J21_03835</name>
</gene>
<dbReference type="InterPro" id="IPR043504">
    <property type="entry name" value="Peptidase_S1_PA_chymotrypsin"/>
</dbReference>
<dbReference type="EMBL" id="CP069534">
    <property type="protein sequence ID" value="QRP71288.1"/>
    <property type="molecule type" value="Genomic_DNA"/>
</dbReference>
<feature type="signal peptide" evidence="1">
    <location>
        <begin position="1"/>
        <end position="24"/>
    </location>
</feature>
<dbReference type="Gene3D" id="2.40.10.10">
    <property type="entry name" value="Trypsin-like serine proteases"/>
    <property type="match status" value="2"/>
</dbReference>
<dbReference type="CDD" id="cd21112">
    <property type="entry name" value="alphaLP-like"/>
    <property type="match status" value="1"/>
</dbReference>
<evidence type="ECO:0000313" key="2">
    <source>
        <dbReference type="EMBL" id="QQB46247.1"/>
    </source>
</evidence>
<dbReference type="EMBL" id="CP066007">
    <property type="protein sequence ID" value="QQB46247.1"/>
    <property type="molecule type" value="Genomic_DNA"/>
</dbReference>
<accession>A0A7T4JUW8</accession>
<dbReference type="RefSeq" id="WP_005390239.1">
    <property type="nucleotide sequence ID" value="NZ_CP066007.1"/>
</dbReference>
<evidence type="ECO:0000313" key="3">
    <source>
        <dbReference type="EMBL" id="QRP71288.1"/>
    </source>
</evidence>
<dbReference type="AlphaFoldDB" id="A0A7T4JUW8"/>
<proteinExistence type="predicted"/>
<evidence type="ECO:0000256" key="1">
    <source>
        <dbReference type="SAM" id="SignalP"/>
    </source>
</evidence>
<dbReference type="Proteomes" id="UP000596145">
    <property type="component" value="Chromosome"/>
</dbReference>
<feature type="chain" id="PRO_5039655752" description="Trypsin" evidence="1">
    <location>
        <begin position="25"/>
        <end position="292"/>
    </location>
</feature>
<keyword evidence="1" id="KW-0732">Signal</keyword>